<reference evidence="2 3" key="1">
    <citation type="journal article" date="2013" name="Curr. Biol.">
        <title>The Genome of the Foraminiferan Reticulomyxa filosa.</title>
        <authorList>
            <person name="Glockner G."/>
            <person name="Hulsmann N."/>
            <person name="Schleicher M."/>
            <person name="Noegel A.A."/>
            <person name="Eichinger L."/>
            <person name="Gallinger C."/>
            <person name="Pawlowski J."/>
            <person name="Sierra R."/>
            <person name="Euteneuer U."/>
            <person name="Pillet L."/>
            <person name="Moustafa A."/>
            <person name="Platzer M."/>
            <person name="Groth M."/>
            <person name="Szafranski K."/>
            <person name="Schliwa M."/>
        </authorList>
    </citation>
    <scope>NUCLEOTIDE SEQUENCE [LARGE SCALE GENOMIC DNA]</scope>
</reference>
<feature type="region of interest" description="Disordered" evidence="1">
    <location>
        <begin position="1"/>
        <end position="37"/>
    </location>
</feature>
<evidence type="ECO:0000313" key="3">
    <source>
        <dbReference type="Proteomes" id="UP000023152"/>
    </source>
</evidence>
<feature type="compositionally biased region" description="Low complexity" evidence="1">
    <location>
        <begin position="1"/>
        <end position="27"/>
    </location>
</feature>
<dbReference type="Proteomes" id="UP000023152">
    <property type="component" value="Unassembled WGS sequence"/>
</dbReference>
<feature type="region of interest" description="Disordered" evidence="1">
    <location>
        <begin position="105"/>
        <end position="131"/>
    </location>
</feature>
<evidence type="ECO:0000256" key="1">
    <source>
        <dbReference type="SAM" id="MobiDB-lite"/>
    </source>
</evidence>
<accession>X6M7R2</accession>
<proteinExistence type="predicted"/>
<feature type="non-terminal residue" evidence="2">
    <location>
        <position position="1"/>
    </location>
</feature>
<name>X6M7R2_RETFI</name>
<dbReference type="AlphaFoldDB" id="X6M7R2"/>
<organism evidence="2 3">
    <name type="scientific">Reticulomyxa filosa</name>
    <dbReference type="NCBI Taxonomy" id="46433"/>
    <lineage>
        <taxon>Eukaryota</taxon>
        <taxon>Sar</taxon>
        <taxon>Rhizaria</taxon>
        <taxon>Retaria</taxon>
        <taxon>Foraminifera</taxon>
        <taxon>Monothalamids</taxon>
        <taxon>Reticulomyxidae</taxon>
        <taxon>Reticulomyxa</taxon>
    </lineage>
</organism>
<keyword evidence="3" id="KW-1185">Reference proteome</keyword>
<evidence type="ECO:0000313" key="2">
    <source>
        <dbReference type="EMBL" id="ETO09944.1"/>
    </source>
</evidence>
<protein>
    <submittedName>
        <fullName evidence="2">Uncharacterized protein</fullName>
    </submittedName>
</protein>
<dbReference type="EMBL" id="ASPP01023796">
    <property type="protein sequence ID" value="ETO09944.1"/>
    <property type="molecule type" value="Genomic_DNA"/>
</dbReference>
<comment type="caution">
    <text evidence="2">The sequence shown here is derived from an EMBL/GenBank/DDBJ whole genome shotgun (WGS) entry which is preliminary data.</text>
</comment>
<feature type="compositionally biased region" description="Polar residues" evidence="1">
    <location>
        <begin position="115"/>
        <end position="131"/>
    </location>
</feature>
<gene>
    <name evidence="2" type="ORF">RFI_27428</name>
</gene>
<sequence>NHNNNHNNNNHNNNHNNHNNHNGNDNNTQRTNKPIPMPSYQTISYLPLLQDDYADETEMPRHRSTTDAQEVFSSSSILKGSRVIAGDGMGANVNSNGNVYIPPLSTRNGARLSDRQQLPGTSNNNPTSFTSASPYASIVALQVPQRRRKKYDLGTPSVETTLRGKTWKMMLGVGHISSEEYISYCKKKQF</sequence>